<dbReference type="GO" id="GO:0042773">
    <property type="term" value="P:ATP synthesis coupled electron transport"/>
    <property type="evidence" value="ECO:0007669"/>
    <property type="project" value="InterPro"/>
</dbReference>
<dbReference type="NCBIfam" id="NF004322">
    <property type="entry name" value="PRK05715.1-4"/>
    <property type="match status" value="1"/>
</dbReference>
<name>A0A3N5AD02_9THEO</name>
<evidence type="ECO:0000313" key="9">
    <source>
        <dbReference type="EMBL" id="RPF42517.1"/>
    </source>
</evidence>
<keyword evidence="3 8" id="KW-0813">Transport</keyword>
<proteinExistence type="inferred from homology"/>
<evidence type="ECO:0000256" key="2">
    <source>
        <dbReference type="ARBA" id="ARBA00010519"/>
    </source>
</evidence>
<keyword evidence="8" id="KW-0520">NAD</keyword>
<dbReference type="AlphaFoldDB" id="A0A3N5AD02"/>
<keyword evidence="7 8" id="KW-0472">Membrane</keyword>
<evidence type="ECO:0000256" key="3">
    <source>
        <dbReference type="ARBA" id="ARBA00022448"/>
    </source>
</evidence>
<keyword evidence="10" id="KW-1185">Reference proteome</keyword>
<dbReference type="EC" id="7.1.1.-" evidence="8"/>
<dbReference type="NCBIfam" id="NF004323">
    <property type="entry name" value="PRK05715.1-5"/>
    <property type="match status" value="1"/>
</dbReference>
<dbReference type="HAMAP" id="MF_01456">
    <property type="entry name" value="NDH1_NuoK"/>
    <property type="match status" value="1"/>
</dbReference>
<evidence type="ECO:0000256" key="7">
    <source>
        <dbReference type="ARBA" id="ARBA00023136"/>
    </source>
</evidence>
<keyword evidence="6 8" id="KW-1133">Transmembrane helix</keyword>
<comment type="function">
    <text evidence="8">NDH-1 shuttles electrons from NADH, via FMN and iron-sulfur (Fe-S) centers, to quinones in the respiratory chain. The immediate electron acceptor for the enzyme in this species is believed to be a menaquinone. Couples the redox reaction to proton translocation (for every two electrons transferred, four hydrogen ions are translocated across the cytoplasmic membrane), and thus conserves the redox energy in a proton gradient.</text>
</comment>
<reference evidence="9 10" key="1">
    <citation type="submission" date="2018-11" db="EMBL/GenBank/DDBJ databases">
        <title>Genomic Encyclopedia of Type Strains, Phase IV (KMG-IV): sequencing the most valuable type-strain genomes for metagenomic binning, comparative biology and taxonomic classification.</title>
        <authorList>
            <person name="Goeker M."/>
        </authorList>
    </citation>
    <scope>NUCLEOTIDE SEQUENCE [LARGE SCALE GENOMIC DNA]</scope>
    <source>
        <strain evidence="9 10">DSM 102936</strain>
    </source>
</reference>
<keyword evidence="8" id="KW-1003">Cell membrane</keyword>
<dbReference type="EMBL" id="RKRE01000003">
    <property type="protein sequence ID" value="RPF42517.1"/>
    <property type="molecule type" value="Genomic_DNA"/>
</dbReference>
<comment type="caution">
    <text evidence="9">The sequence shown here is derived from an EMBL/GenBank/DDBJ whole genome shotgun (WGS) entry which is preliminary data.</text>
</comment>
<dbReference type="Gene3D" id="1.10.287.3510">
    <property type="match status" value="1"/>
</dbReference>
<gene>
    <name evidence="8" type="primary">nuoK</name>
    <name evidence="9" type="ORF">EDD75_1618</name>
</gene>
<dbReference type="NCBIfam" id="NF004321">
    <property type="entry name" value="PRK05715.1-3"/>
    <property type="match status" value="1"/>
</dbReference>
<dbReference type="RefSeq" id="WP_123930733.1">
    <property type="nucleotide sequence ID" value="NZ_DAITJO010000002.1"/>
</dbReference>
<dbReference type="GO" id="GO:0030964">
    <property type="term" value="C:NADH dehydrogenase complex"/>
    <property type="evidence" value="ECO:0007669"/>
    <property type="project" value="TreeGrafter"/>
</dbReference>
<keyword evidence="8" id="KW-1278">Translocase</keyword>
<evidence type="ECO:0000256" key="1">
    <source>
        <dbReference type="ARBA" id="ARBA00004141"/>
    </source>
</evidence>
<comment type="subcellular location">
    <subcellularLocation>
        <location evidence="8">Cell membrane</location>
        <topology evidence="8">Multi-pass membrane protein</topology>
    </subcellularLocation>
    <subcellularLocation>
        <location evidence="1">Membrane</location>
        <topology evidence="1">Multi-pass membrane protein</topology>
    </subcellularLocation>
</comment>
<feature type="transmembrane region" description="Helical" evidence="8">
    <location>
        <begin position="59"/>
        <end position="85"/>
    </location>
</feature>
<protein>
    <recommendedName>
        <fullName evidence="8">NADH-quinone oxidoreductase subunit K</fullName>
        <ecNumber evidence="8">7.1.1.-</ecNumber>
    </recommendedName>
    <alternativeName>
        <fullName evidence="8">NADH dehydrogenase I subunit K</fullName>
    </alternativeName>
    <alternativeName>
        <fullName evidence="8">NDH-1 subunit K</fullName>
    </alternativeName>
</protein>
<comment type="similarity">
    <text evidence="2 8">Belongs to the complex I subunit 4L family.</text>
</comment>
<comment type="catalytic activity">
    <reaction evidence="8">
        <text>a quinone + NADH + 5 H(+)(in) = a quinol + NAD(+) + 4 H(+)(out)</text>
        <dbReference type="Rhea" id="RHEA:57888"/>
        <dbReference type="ChEBI" id="CHEBI:15378"/>
        <dbReference type="ChEBI" id="CHEBI:24646"/>
        <dbReference type="ChEBI" id="CHEBI:57540"/>
        <dbReference type="ChEBI" id="CHEBI:57945"/>
        <dbReference type="ChEBI" id="CHEBI:132124"/>
    </reaction>
</comment>
<dbReference type="GO" id="GO:0050136">
    <property type="term" value="F:NADH dehydrogenase (quinone) (non-electrogenic) activity"/>
    <property type="evidence" value="ECO:0007669"/>
    <property type="project" value="UniProtKB-UniRule"/>
</dbReference>
<dbReference type="GO" id="GO:0048038">
    <property type="term" value="F:quinone binding"/>
    <property type="evidence" value="ECO:0007669"/>
    <property type="project" value="UniProtKB-KW"/>
</dbReference>
<dbReference type="InterPro" id="IPR001133">
    <property type="entry name" value="NADH_UbQ_OxRdtase_chain4L/K"/>
</dbReference>
<dbReference type="InterPro" id="IPR039428">
    <property type="entry name" value="NUOK/Mnh_C1-like"/>
</dbReference>
<evidence type="ECO:0000256" key="6">
    <source>
        <dbReference type="ARBA" id="ARBA00022989"/>
    </source>
</evidence>
<comment type="subunit">
    <text evidence="8">NDH-1 is composed of 14 different subunits. Subunits NuoA, H, J, K, L, M, N constitute the membrane sector of the complex.</text>
</comment>
<dbReference type="PANTHER" id="PTHR11434:SF16">
    <property type="entry name" value="NADH-UBIQUINONE OXIDOREDUCTASE CHAIN 4L"/>
    <property type="match status" value="1"/>
</dbReference>
<keyword evidence="5 8" id="KW-0874">Quinone</keyword>
<evidence type="ECO:0000256" key="8">
    <source>
        <dbReference type="HAMAP-Rule" id="MF_01456"/>
    </source>
</evidence>
<evidence type="ECO:0000256" key="4">
    <source>
        <dbReference type="ARBA" id="ARBA00022692"/>
    </source>
</evidence>
<dbReference type="PANTHER" id="PTHR11434">
    <property type="entry name" value="NADH-UBIQUINONE OXIDOREDUCTASE SUBUNIT ND4L"/>
    <property type="match status" value="1"/>
</dbReference>
<evidence type="ECO:0000256" key="5">
    <source>
        <dbReference type="ARBA" id="ARBA00022719"/>
    </source>
</evidence>
<dbReference type="OrthoDB" id="9810120at2"/>
<dbReference type="Pfam" id="PF00420">
    <property type="entry name" value="Oxidored_q2"/>
    <property type="match status" value="1"/>
</dbReference>
<dbReference type="FunFam" id="1.10.287.3510:FF:000001">
    <property type="entry name" value="NADH-quinone oxidoreductase subunit K"/>
    <property type="match status" value="1"/>
</dbReference>
<dbReference type="GO" id="GO:0005886">
    <property type="term" value="C:plasma membrane"/>
    <property type="evidence" value="ECO:0007669"/>
    <property type="project" value="UniProtKB-SubCell"/>
</dbReference>
<dbReference type="NCBIfam" id="NF004320">
    <property type="entry name" value="PRK05715.1-2"/>
    <property type="match status" value="1"/>
</dbReference>
<keyword evidence="4 8" id="KW-0812">Transmembrane</keyword>
<organism evidence="9 10">
    <name type="scientific">Thermodesulfitimonas autotrophica</name>
    <dbReference type="NCBI Taxonomy" id="1894989"/>
    <lineage>
        <taxon>Bacteria</taxon>
        <taxon>Bacillati</taxon>
        <taxon>Bacillota</taxon>
        <taxon>Clostridia</taxon>
        <taxon>Thermoanaerobacterales</taxon>
        <taxon>Thermoanaerobacteraceae</taxon>
        <taxon>Thermodesulfitimonas</taxon>
    </lineage>
</organism>
<dbReference type="Proteomes" id="UP000282654">
    <property type="component" value="Unassembled WGS sequence"/>
</dbReference>
<evidence type="ECO:0000313" key="10">
    <source>
        <dbReference type="Proteomes" id="UP000282654"/>
    </source>
</evidence>
<sequence length="102" mass="11047">MVGLPCYFGLSTILFVIGLFGALTKRNAIVVLMCIELMLNAVNINLVAFARFIDPGALLGQLFVIFTIAVAAAEVAVGLAIVLVLNRYRDTVNLDDFTWLKG</sequence>
<feature type="transmembrane region" description="Helical" evidence="8">
    <location>
        <begin position="30"/>
        <end position="53"/>
    </location>
</feature>
<feature type="transmembrane region" description="Helical" evidence="8">
    <location>
        <begin position="6"/>
        <end position="23"/>
    </location>
</feature>
<accession>A0A3N5AD02</accession>